<evidence type="ECO:0000256" key="2">
    <source>
        <dbReference type="SAM" id="SignalP"/>
    </source>
</evidence>
<keyword evidence="5" id="KW-1185">Reference proteome</keyword>
<dbReference type="SUPFAM" id="SSF56925">
    <property type="entry name" value="OMPA-like"/>
    <property type="match status" value="1"/>
</dbReference>
<feature type="chain" id="PRO_5047167294" description="Outer membrane protein beta-barrel domain-containing protein" evidence="2">
    <location>
        <begin position="20"/>
        <end position="227"/>
    </location>
</feature>
<evidence type="ECO:0000313" key="4">
    <source>
        <dbReference type="EMBL" id="GAB1251147.1"/>
    </source>
</evidence>
<organism evidence="4 5">
    <name type="scientific">Porphyromonas miyakawae</name>
    <dbReference type="NCBI Taxonomy" id="3137470"/>
    <lineage>
        <taxon>Bacteria</taxon>
        <taxon>Pseudomonadati</taxon>
        <taxon>Bacteroidota</taxon>
        <taxon>Bacteroidia</taxon>
        <taxon>Bacteroidales</taxon>
        <taxon>Porphyromonadaceae</taxon>
        <taxon>Porphyromonas</taxon>
    </lineage>
</organism>
<protein>
    <recommendedName>
        <fullName evidence="3">Outer membrane protein beta-barrel domain-containing protein</fullName>
    </recommendedName>
</protein>
<proteinExistence type="predicted"/>
<gene>
    <name evidence="4" type="ORF">Tsumi_02510</name>
</gene>
<evidence type="ECO:0000313" key="5">
    <source>
        <dbReference type="Proteomes" id="UP001628220"/>
    </source>
</evidence>
<dbReference type="Pfam" id="PF13505">
    <property type="entry name" value="OMP_b-brl"/>
    <property type="match status" value="1"/>
</dbReference>
<sequence length="227" mass="25082">MRNLSLSLLLFVTAAALSAQEYRYDVGASLGTVGYLGDANPTIPFAAPGASLQIVGRYNMNLSMAFSGTLGYYLLRGSTKRHPEQFPSGQAISFNSSAILFQPRFEYNFYPYSDKFHFLSTRRLVPFLSLGLPLGIAFTKRSPAFLPGVAASFGLKYKIANRWNLLLEVQGMHFFSDRLDTPTAESDFLNNPYRLSALPWKGGDGIIAVVVAVTYEFGYIKAQCNNL</sequence>
<evidence type="ECO:0000259" key="3">
    <source>
        <dbReference type="Pfam" id="PF13505"/>
    </source>
</evidence>
<accession>A0ABQ0E0A6</accession>
<dbReference type="InterPro" id="IPR027385">
    <property type="entry name" value="Beta-barrel_OMP"/>
</dbReference>
<dbReference type="RefSeq" id="WP_411914962.1">
    <property type="nucleotide sequence ID" value="NZ_BAAFSF010000001.1"/>
</dbReference>
<name>A0ABQ0E0A6_9PORP</name>
<feature type="signal peptide" evidence="2">
    <location>
        <begin position="1"/>
        <end position="19"/>
    </location>
</feature>
<keyword evidence="1 2" id="KW-0732">Signal</keyword>
<comment type="caution">
    <text evidence="4">The sequence shown here is derived from an EMBL/GenBank/DDBJ whole genome shotgun (WGS) entry which is preliminary data.</text>
</comment>
<dbReference type="EMBL" id="BAAFSF010000001">
    <property type="protein sequence ID" value="GAB1251147.1"/>
    <property type="molecule type" value="Genomic_DNA"/>
</dbReference>
<feature type="domain" description="Outer membrane protein beta-barrel" evidence="3">
    <location>
        <begin position="5"/>
        <end position="184"/>
    </location>
</feature>
<dbReference type="InterPro" id="IPR011250">
    <property type="entry name" value="OMP/PagP_B-barrel"/>
</dbReference>
<evidence type="ECO:0000256" key="1">
    <source>
        <dbReference type="ARBA" id="ARBA00022729"/>
    </source>
</evidence>
<dbReference type="Proteomes" id="UP001628220">
    <property type="component" value="Unassembled WGS sequence"/>
</dbReference>
<reference evidence="4 5" key="1">
    <citation type="journal article" date="2025" name="Int. J. Syst. Evol. Microbiol.">
        <title>Desulfovibrio falkowii sp. nov., Porphyromonas miyakawae sp. nov., Mediterraneibacter flintii sp. nov. and Owariibacterium komagatae gen. nov., sp. nov., isolated from human faeces.</title>
        <authorList>
            <person name="Hamaguchi T."/>
            <person name="Ohara M."/>
            <person name="Hisatomi A."/>
            <person name="Sekiguchi K."/>
            <person name="Takeda J.I."/>
            <person name="Ueyama J."/>
            <person name="Ito M."/>
            <person name="Nishiwaki H."/>
            <person name="Ogi T."/>
            <person name="Hirayama M."/>
            <person name="Ohkuma M."/>
            <person name="Sakamoto M."/>
            <person name="Ohno K."/>
        </authorList>
    </citation>
    <scope>NUCLEOTIDE SEQUENCE [LARGE SCALE GENOMIC DNA]</scope>
    <source>
        <strain evidence="4 5">13CB11C</strain>
    </source>
</reference>